<evidence type="ECO:0000256" key="4">
    <source>
        <dbReference type="ARBA" id="ARBA00022980"/>
    </source>
</evidence>
<evidence type="ECO:0000256" key="5">
    <source>
        <dbReference type="ARBA" id="ARBA00023274"/>
    </source>
</evidence>
<gene>
    <name evidence="8" type="ORF">PSTT_05167</name>
</gene>
<reference evidence="8" key="1">
    <citation type="submission" date="2017-12" db="EMBL/GenBank/DDBJ databases">
        <title>Gene loss provides genomic basis for host adaptation in cereal stripe rust fungi.</title>
        <authorList>
            <person name="Xia C."/>
        </authorList>
    </citation>
    <scope>NUCLEOTIDE SEQUENCE [LARGE SCALE GENOMIC DNA]</scope>
    <source>
        <strain evidence="8">93-210</strain>
    </source>
</reference>
<dbReference type="GO" id="GO:0003735">
    <property type="term" value="F:structural constituent of ribosome"/>
    <property type="evidence" value="ECO:0007669"/>
    <property type="project" value="TreeGrafter"/>
</dbReference>
<dbReference type="InterPro" id="IPR036388">
    <property type="entry name" value="WH-like_DNA-bd_sf"/>
</dbReference>
<sequence>MAHQGLLNQISSAIFLMPFTAPPKYWQVYCALCAFIPLSRCGYLPLTHVESPSSVNDRSILLLSERLVQYISSKDASHPIVAEVPPARAGPVSNGDTAHTLPPVGGSRGHHAGPAPLARGLHRSRSPHVSRDSQQSGRIDQTLIGRMIIPKEDRRTIYENLFKDGVMVAKKDYDAPKHVELDVKNLFVIKACQSLNSRGFIKTQFSWKFYYYTLTDEGIEYLREWLNLPSEIVPATFKKVQRATPAGRPAPASGAYRPPRGEGGGDREGYRKKESGADGGFRPRFAGIGRGAPTGDAPAAGSW</sequence>
<dbReference type="PANTHER" id="PTHR12146:SF0">
    <property type="entry name" value="RIBOSOMAL PROTEIN S10"/>
    <property type="match status" value="1"/>
</dbReference>
<protein>
    <recommendedName>
        <fullName evidence="7">Plectin/eS10 N-terminal domain-containing protein</fullName>
    </recommendedName>
</protein>
<dbReference type="VEuPathDB" id="FungiDB:PSTT_05167"/>
<feature type="domain" description="Plectin/eS10 N-terminal" evidence="7">
    <location>
        <begin position="149"/>
        <end position="239"/>
    </location>
</feature>
<keyword evidence="3" id="KW-0963">Cytoplasm</keyword>
<evidence type="ECO:0000313" key="9">
    <source>
        <dbReference type="Proteomes" id="UP000239156"/>
    </source>
</evidence>
<keyword evidence="4" id="KW-0689">Ribosomal protein</keyword>
<evidence type="ECO:0000256" key="2">
    <source>
        <dbReference type="ARBA" id="ARBA00007278"/>
    </source>
</evidence>
<comment type="subcellular location">
    <subcellularLocation>
        <location evidence="1">Cytoplasm</location>
    </subcellularLocation>
</comment>
<organism evidence="8 9">
    <name type="scientific">Puccinia striiformis</name>
    <dbReference type="NCBI Taxonomy" id="27350"/>
    <lineage>
        <taxon>Eukaryota</taxon>
        <taxon>Fungi</taxon>
        <taxon>Dikarya</taxon>
        <taxon>Basidiomycota</taxon>
        <taxon>Pucciniomycotina</taxon>
        <taxon>Pucciniomycetes</taxon>
        <taxon>Pucciniales</taxon>
        <taxon>Pucciniaceae</taxon>
        <taxon>Puccinia</taxon>
    </lineage>
</organism>
<feature type="region of interest" description="Disordered" evidence="6">
    <location>
        <begin position="86"/>
        <end position="136"/>
    </location>
</feature>
<dbReference type="GO" id="GO:0022627">
    <property type="term" value="C:cytosolic small ribosomal subunit"/>
    <property type="evidence" value="ECO:0007669"/>
    <property type="project" value="TreeGrafter"/>
</dbReference>
<evidence type="ECO:0000256" key="1">
    <source>
        <dbReference type="ARBA" id="ARBA00004496"/>
    </source>
</evidence>
<evidence type="ECO:0000313" key="8">
    <source>
        <dbReference type="EMBL" id="POW11644.1"/>
    </source>
</evidence>
<evidence type="ECO:0000256" key="6">
    <source>
        <dbReference type="SAM" id="MobiDB-lite"/>
    </source>
</evidence>
<dbReference type="FunFam" id="1.10.10.10:FF:000025">
    <property type="entry name" value="40S ribosomal protein S10"/>
    <property type="match status" value="1"/>
</dbReference>
<evidence type="ECO:0000259" key="7">
    <source>
        <dbReference type="Pfam" id="PF03501"/>
    </source>
</evidence>
<dbReference type="InterPro" id="IPR037447">
    <property type="entry name" value="Ribosomal_eS10"/>
</dbReference>
<dbReference type="Proteomes" id="UP000239156">
    <property type="component" value="Unassembled WGS sequence"/>
</dbReference>
<dbReference type="EMBL" id="PKSL01000037">
    <property type="protein sequence ID" value="POW11644.1"/>
    <property type="molecule type" value="Genomic_DNA"/>
</dbReference>
<keyword evidence="9" id="KW-1185">Reference proteome</keyword>
<dbReference type="AlphaFoldDB" id="A0A2S4VQ20"/>
<feature type="compositionally biased region" description="Basic and acidic residues" evidence="6">
    <location>
        <begin position="259"/>
        <end position="276"/>
    </location>
</feature>
<comment type="caution">
    <text evidence="8">The sequence shown here is derived from an EMBL/GenBank/DDBJ whole genome shotgun (WGS) entry which is preliminary data.</text>
</comment>
<name>A0A2S4VQ20_9BASI</name>
<evidence type="ECO:0000256" key="3">
    <source>
        <dbReference type="ARBA" id="ARBA00022490"/>
    </source>
</evidence>
<accession>A0A2S4VQ20</accession>
<keyword evidence="5" id="KW-0687">Ribonucleoprotein</keyword>
<comment type="similarity">
    <text evidence="2">Belongs to the eukaryotic ribosomal protein eS10 family.</text>
</comment>
<dbReference type="Gene3D" id="1.10.10.10">
    <property type="entry name" value="Winged helix-like DNA-binding domain superfamily/Winged helix DNA-binding domain"/>
    <property type="match status" value="1"/>
</dbReference>
<dbReference type="Pfam" id="PF03501">
    <property type="entry name" value="S10_plectin"/>
    <property type="match status" value="1"/>
</dbReference>
<feature type="region of interest" description="Disordered" evidence="6">
    <location>
        <begin position="243"/>
        <end position="303"/>
    </location>
</feature>
<dbReference type="GO" id="GO:0003723">
    <property type="term" value="F:RNA binding"/>
    <property type="evidence" value="ECO:0007669"/>
    <property type="project" value="TreeGrafter"/>
</dbReference>
<dbReference type="PANTHER" id="PTHR12146">
    <property type="entry name" value="40S RIBOSOMAL PROTEIN S10"/>
    <property type="match status" value="1"/>
</dbReference>
<proteinExistence type="inferred from homology"/>
<dbReference type="InterPro" id="IPR005326">
    <property type="entry name" value="Plectin_eS10_N"/>
</dbReference>